<accession>A0AAN5YW82</accession>
<reference evidence="1" key="2">
    <citation type="submission" date="2020-04" db="EMBL/GenBank/DDBJ databases">
        <authorList>
            <person name="Santos R.A.C."/>
            <person name="Steenwyk J.L."/>
            <person name="Rivero-Menendez O."/>
            <person name="Mead M.E."/>
            <person name="Silva L.P."/>
            <person name="Bastos R.W."/>
            <person name="Alastruey-Izquierdo A."/>
            <person name="Goldman G.H."/>
            <person name="Rokas A."/>
        </authorList>
    </citation>
    <scope>NUCLEOTIDE SEQUENCE</scope>
    <source>
        <strain evidence="1">CNM-CM8927</strain>
    </source>
</reference>
<dbReference type="EMBL" id="JAAAPU010000003">
    <property type="protein sequence ID" value="KAF4209574.1"/>
    <property type="molecule type" value="Genomic_DNA"/>
</dbReference>
<name>A0AAN5YW82_ASPLE</name>
<evidence type="ECO:0000313" key="2">
    <source>
        <dbReference type="Proteomes" id="UP000649114"/>
    </source>
</evidence>
<evidence type="ECO:0000313" key="1">
    <source>
        <dbReference type="EMBL" id="KAF4209574.1"/>
    </source>
</evidence>
<sequence length="189" mass="20501">MGEKEEVKELTITRGMRGDFILPTGLVRVNVSEKENLGSLGLGITPPYPQTKGTTAGWPQSASWRSFFKTTAIPRDSVTAVSCVSGFWTPLSRPCLESGVRSFSGGKRGLEEVTVWDAETVCSPWGLEGTHEAVCTRNGEVVRGAEASLAGGTKVRPQLRQKKQIVGAVDKFQKPTRVGNTEWFIGCWG</sequence>
<dbReference type="Proteomes" id="UP000649114">
    <property type="component" value="Unassembled WGS sequence"/>
</dbReference>
<protein>
    <submittedName>
        <fullName evidence="1">Uncharacterized protein</fullName>
    </submittedName>
</protein>
<dbReference type="AlphaFoldDB" id="A0AAN5YW82"/>
<reference evidence="1" key="1">
    <citation type="journal article" date="2020" name="bioRxiv">
        <title>Genomic and phenotypic heterogeneity of clinical isolates of the human pathogens Aspergillus fumigatus, Aspergillus lentulus and Aspergillus fumigatiaffinis.</title>
        <authorList>
            <person name="dos Santos R.A.C."/>
            <person name="Steenwyk J.L."/>
            <person name="Rivero-Menendez O."/>
            <person name="Mead M.E."/>
            <person name="Silva L.P."/>
            <person name="Bastos R.W."/>
            <person name="Alastruey-Izquierdo A."/>
            <person name="Goldman G.H."/>
            <person name="Rokas A."/>
        </authorList>
    </citation>
    <scope>NUCLEOTIDE SEQUENCE</scope>
    <source>
        <strain evidence="1">CNM-CM8927</strain>
    </source>
</reference>
<organism evidence="1 2">
    <name type="scientific">Aspergillus lentulus</name>
    <dbReference type="NCBI Taxonomy" id="293939"/>
    <lineage>
        <taxon>Eukaryota</taxon>
        <taxon>Fungi</taxon>
        <taxon>Dikarya</taxon>
        <taxon>Ascomycota</taxon>
        <taxon>Pezizomycotina</taxon>
        <taxon>Eurotiomycetes</taxon>
        <taxon>Eurotiomycetidae</taxon>
        <taxon>Eurotiales</taxon>
        <taxon>Aspergillaceae</taxon>
        <taxon>Aspergillus</taxon>
        <taxon>Aspergillus subgen. Fumigati</taxon>
    </lineage>
</organism>
<gene>
    <name evidence="1" type="ORF">CNMCM8927_005974</name>
</gene>
<proteinExistence type="predicted"/>
<comment type="caution">
    <text evidence="1">The sequence shown here is derived from an EMBL/GenBank/DDBJ whole genome shotgun (WGS) entry which is preliminary data.</text>
</comment>